<name>S1SIC9_THECC</name>
<evidence type="ECO:0000313" key="12">
    <source>
        <dbReference type="Proteomes" id="UP000026915"/>
    </source>
</evidence>
<dbReference type="eggNOG" id="KOG0619">
    <property type="taxonomic scope" value="Eukaryota"/>
</dbReference>
<evidence type="ECO:0000256" key="4">
    <source>
        <dbReference type="ARBA" id="ARBA00022729"/>
    </source>
</evidence>
<keyword evidence="4" id="KW-0732">Signal</keyword>
<keyword evidence="2" id="KW-0433">Leucine-rich repeat</keyword>
<dbReference type="InterPro" id="IPR013210">
    <property type="entry name" value="LRR_N_plant-typ"/>
</dbReference>
<gene>
    <name evidence="11" type="ORF">TCM_046008</name>
</gene>
<evidence type="ECO:0000256" key="5">
    <source>
        <dbReference type="ARBA" id="ARBA00022737"/>
    </source>
</evidence>
<dbReference type="PANTHER" id="PTHR48061">
    <property type="entry name" value="LEUCINE-RICH REPEAT RECEPTOR PROTEIN KINASE EMS1-LIKE-RELATED"/>
    <property type="match status" value="1"/>
</dbReference>
<sequence>MGKVHFSLSFPSSFLPSAHLCLLAQRAALLEFKNTISVYDDCGYYLWMNSWNESTDCCSWGAVSCHVLTGHVIGIDLSQSCLYGTLPENSSLFHLQELQRLNLAHNDFNGSISSELFNQLVSLTHLNLSHNSFSDLIPYEISLLSKLVSLDLSNNAYYSYSYLRFDSQGFDMLARNLTELRNLIVDFVNMSDVALPF</sequence>
<evidence type="ECO:0000256" key="1">
    <source>
        <dbReference type="ARBA" id="ARBA00004479"/>
    </source>
</evidence>
<dbReference type="Gene3D" id="3.80.10.10">
    <property type="entry name" value="Ribonuclease Inhibitor"/>
    <property type="match status" value="1"/>
</dbReference>
<dbReference type="PROSITE" id="PS51450">
    <property type="entry name" value="LRR"/>
    <property type="match status" value="1"/>
</dbReference>
<dbReference type="InterPro" id="IPR001611">
    <property type="entry name" value="Leu-rich_rpt"/>
</dbReference>
<evidence type="ECO:0000256" key="2">
    <source>
        <dbReference type="ARBA" id="ARBA00022614"/>
    </source>
</evidence>
<dbReference type="InterPro" id="IPR046956">
    <property type="entry name" value="RLP23-like"/>
</dbReference>
<dbReference type="Gramene" id="EOY20407">
    <property type="protein sequence ID" value="EOY20407"/>
    <property type="gene ID" value="TCM_046008"/>
</dbReference>
<keyword evidence="8 11" id="KW-0675">Receptor</keyword>
<proteinExistence type="predicted"/>
<comment type="subcellular location">
    <subcellularLocation>
        <location evidence="1">Membrane</location>
        <topology evidence="1">Single-pass type I membrane protein</topology>
    </subcellularLocation>
</comment>
<feature type="domain" description="Leucine-rich repeat-containing N-terminal plant-type" evidence="10">
    <location>
        <begin position="24"/>
        <end position="65"/>
    </location>
</feature>
<accession>S1SIC9</accession>
<organism evidence="11 12">
    <name type="scientific">Theobroma cacao</name>
    <name type="common">Cacao</name>
    <name type="synonym">Cocoa</name>
    <dbReference type="NCBI Taxonomy" id="3641"/>
    <lineage>
        <taxon>Eukaryota</taxon>
        <taxon>Viridiplantae</taxon>
        <taxon>Streptophyta</taxon>
        <taxon>Embryophyta</taxon>
        <taxon>Tracheophyta</taxon>
        <taxon>Spermatophyta</taxon>
        <taxon>Magnoliopsida</taxon>
        <taxon>eudicotyledons</taxon>
        <taxon>Gunneridae</taxon>
        <taxon>Pentapetalae</taxon>
        <taxon>rosids</taxon>
        <taxon>malvids</taxon>
        <taxon>Malvales</taxon>
        <taxon>Malvaceae</taxon>
        <taxon>Byttnerioideae</taxon>
        <taxon>Theobroma</taxon>
    </lineage>
</organism>
<dbReference type="OMA" id="ENTSAMH"/>
<evidence type="ECO:0000259" key="10">
    <source>
        <dbReference type="Pfam" id="PF08263"/>
    </source>
</evidence>
<keyword evidence="5" id="KW-0677">Repeat</keyword>
<dbReference type="SUPFAM" id="SSF52058">
    <property type="entry name" value="L domain-like"/>
    <property type="match status" value="1"/>
</dbReference>
<keyword evidence="7" id="KW-0472">Membrane</keyword>
<dbReference type="Pfam" id="PF13855">
    <property type="entry name" value="LRR_8"/>
    <property type="match status" value="1"/>
</dbReference>
<evidence type="ECO:0000256" key="6">
    <source>
        <dbReference type="ARBA" id="ARBA00022989"/>
    </source>
</evidence>
<dbReference type="Proteomes" id="UP000026915">
    <property type="component" value="Unassembled WGS sequence"/>
</dbReference>
<keyword evidence="12" id="KW-1185">Reference proteome</keyword>
<evidence type="ECO:0000256" key="3">
    <source>
        <dbReference type="ARBA" id="ARBA00022692"/>
    </source>
</evidence>
<dbReference type="AlphaFoldDB" id="S1SIC9"/>
<dbReference type="HOGENOM" id="CLU_101186_0_0_1"/>
<dbReference type="InParanoid" id="S1SIC9"/>
<evidence type="ECO:0000256" key="9">
    <source>
        <dbReference type="ARBA" id="ARBA00023180"/>
    </source>
</evidence>
<evidence type="ECO:0000256" key="7">
    <source>
        <dbReference type="ARBA" id="ARBA00023136"/>
    </source>
</evidence>
<dbReference type="InterPro" id="IPR032675">
    <property type="entry name" value="LRR_dom_sf"/>
</dbReference>
<reference evidence="11 12" key="1">
    <citation type="journal article" date="2013" name="Genome Biol.">
        <title>The genome sequence of the most widely cultivated cacao type and its use to identify candidate genes regulating pod color.</title>
        <authorList>
            <person name="Motamayor J.C."/>
            <person name="Mockaitis K."/>
            <person name="Schmutz J."/>
            <person name="Haiminen N."/>
            <person name="Iii D.L."/>
            <person name="Cornejo O."/>
            <person name="Findley S.D."/>
            <person name="Zheng P."/>
            <person name="Utro F."/>
            <person name="Royaert S."/>
            <person name="Saski C."/>
            <person name="Jenkins J."/>
            <person name="Podicheti R."/>
            <person name="Zhao M."/>
            <person name="Scheffler B.E."/>
            <person name="Stack J.C."/>
            <person name="Feltus F.A."/>
            <person name="Mustiga G.M."/>
            <person name="Amores F."/>
            <person name="Phillips W."/>
            <person name="Marelli J.P."/>
            <person name="May G.D."/>
            <person name="Shapiro H."/>
            <person name="Ma J."/>
            <person name="Bustamante C.D."/>
            <person name="Schnell R.J."/>
            <person name="Main D."/>
            <person name="Gilbert D."/>
            <person name="Parida L."/>
            <person name="Kuhn D.N."/>
        </authorList>
    </citation>
    <scope>NUCLEOTIDE SEQUENCE [LARGE SCALE GENOMIC DNA]</scope>
    <source>
        <strain evidence="12">cv. Matina 1-6</strain>
    </source>
</reference>
<keyword evidence="3" id="KW-0812">Transmembrane</keyword>
<keyword evidence="6" id="KW-1133">Transmembrane helix</keyword>
<dbReference type="EMBL" id="KE133172">
    <property type="protein sequence ID" value="EOY20407.1"/>
    <property type="molecule type" value="Genomic_DNA"/>
</dbReference>
<dbReference type="PANTHER" id="PTHR48061:SF46">
    <property type="entry name" value="LEUCINE-RICH REPEAT-CONTAINING N-TERMINAL PLANT-TYPE DOMAIN-CONTAINING PROTEIN"/>
    <property type="match status" value="1"/>
</dbReference>
<keyword evidence="9" id="KW-0325">Glycoprotein</keyword>
<evidence type="ECO:0000313" key="11">
    <source>
        <dbReference type="EMBL" id="EOY20407.1"/>
    </source>
</evidence>
<dbReference type="GO" id="GO:0016020">
    <property type="term" value="C:membrane"/>
    <property type="evidence" value="ECO:0007669"/>
    <property type="project" value="UniProtKB-SubCell"/>
</dbReference>
<evidence type="ECO:0000256" key="8">
    <source>
        <dbReference type="ARBA" id="ARBA00023170"/>
    </source>
</evidence>
<dbReference type="Pfam" id="PF08263">
    <property type="entry name" value="LRRNT_2"/>
    <property type="match status" value="1"/>
</dbReference>
<protein>
    <submittedName>
        <fullName evidence="11">Receptor like protein 7</fullName>
    </submittedName>
</protein>
<dbReference type="STRING" id="3641.S1SIC9"/>